<evidence type="ECO:0000313" key="2">
    <source>
        <dbReference type="EMBL" id="SHE37238.1"/>
    </source>
</evidence>
<gene>
    <name evidence="2" type="ORF">SAMN02745133_00283</name>
</gene>
<keyword evidence="1" id="KW-0812">Transmembrane</keyword>
<name>A0A1M4SYC3_9FIRM</name>
<organism evidence="2 3">
    <name type="scientific">Desulforamulus putei DSM 12395</name>
    <dbReference type="NCBI Taxonomy" id="1121429"/>
    <lineage>
        <taxon>Bacteria</taxon>
        <taxon>Bacillati</taxon>
        <taxon>Bacillota</taxon>
        <taxon>Clostridia</taxon>
        <taxon>Eubacteriales</taxon>
        <taxon>Peptococcaceae</taxon>
        <taxon>Desulforamulus</taxon>
    </lineage>
</organism>
<keyword evidence="3" id="KW-1185">Reference proteome</keyword>
<dbReference type="EMBL" id="FQUY01000001">
    <property type="protein sequence ID" value="SHE37238.1"/>
    <property type="molecule type" value="Genomic_DNA"/>
</dbReference>
<dbReference type="Proteomes" id="UP000184148">
    <property type="component" value="Unassembled WGS sequence"/>
</dbReference>
<dbReference type="STRING" id="1121429.SAMN02745133_00283"/>
<keyword evidence="1" id="KW-1133">Transmembrane helix</keyword>
<evidence type="ECO:0000256" key="1">
    <source>
        <dbReference type="SAM" id="Phobius"/>
    </source>
</evidence>
<evidence type="ECO:0000313" key="3">
    <source>
        <dbReference type="Proteomes" id="UP000184148"/>
    </source>
</evidence>
<proteinExistence type="predicted"/>
<dbReference type="AlphaFoldDB" id="A0A1M4SYC3"/>
<accession>A0A1M4SYC3</accession>
<sequence>MNYLLALGALAVGIYTLSFATWLWKQQNKRGAVGTFLLTVITLAVSFYSIFLRQPF</sequence>
<dbReference type="RefSeq" id="WP_200798099.1">
    <property type="nucleotide sequence ID" value="NZ_FQUY01000001.1"/>
</dbReference>
<feature type="transmembrane region" description="Helical" evidence="1">
    <location>
        <begin position="30"/>
        <end position="51"/>
    </location>
</feature>
<protein>
    <submittedName>
        <fullName evidence="2">Uncharacterized protein</fullName>
    </submittedName>
</protein>
<reference evidence="3" key="1">
    <citation type="submission" date="2016-11" db="EMBL/GenBank/DDBJ databases">
        <authorList>
            <person name="Varghese N."/>
            <person name="Submissions S."/>
        </authorList>
    </citation>
    <scope>NUCLEOTIDE SEQUENCE [LARGE SCALE GENOMIC DNA]</scope>
    <source>
        <strain evidence="3">DSM 12395</strain>
    </source>
</reference>
<keyword evidence="1" id="KW-0472">Membrane</keyword>